<dbReference type="InterPro" id="IPR000727">
    <property type="entry name" value="T_SNARE_dom"/>
</dbReference>
<accession>A0A5J4NJC7</accession>
<comment type="similarity">
    <text evidence="1">Belongs to the SNAP-25 family.</text>
</comment>
<evidence type="ECO:0000313" key="4">
    <source>
        <dbReference type="EMBL" id="KAA3675645.1"/>
    </source>
</evidence>
<reference evidence="4 5" key="1">
    <citation type="journal article" date="2019" name="Gigascience">
        <title>Whole-genome sequence of the oriental lung fluke Paragonimus westermani.</title>
        <authorList>
            <person name="Oey H."/>
            <person name="Zakrzewski M."/>
            <person name="Narain K."/>
            <person name="Devi K.R."/>
            <person name="Agatsuma T."/>
            <person name="Nawaratna S."/>
            <person name="Gobert G.N."/>
            <person name="Jones M.K."/>
            <person name="Ragan M.A."/>
            <person name="McManus D.P."/>
            <person name="Krause L."/>
        </authorList>
    </citation>
    <scope>NUCLEOTIDE SEQUENCE [LARGE SCALE GENOMIC DNA]</scope>
    <source>
        <strain evidence="4 5">IND2009</strain>
    </source>
</reference>
<dbReference type="GO" id="GO:0031201">
    <property type="term" value="C:SNARE complex"/>
    <property type="evidence" value="ECO:0007669"/>
    <property type="project" value="TreeGrafter"/>
</dbReference>
<dbReference type="SMART" id="SM00397">
    <property type="entry name" value="t_SNARE"/>
    <property type="match status" value="2"/>
</dbReference>
<dbReference type="GO" id="GO:0005484">
    <property type="term" value="F:SNAP receptor activity"/>
    <property type="evidence" value="ECO:0007669"/>
    <property type="project" value="TreeGrafter"/>
</dbReference>
<dbReference type="GO" id="GO:0098793">
    <property type="term" value="C:presynapse"/>
    <property type="evidence" value="ECO:0007669"/>
    <property type="project" value="GOC"/>
</dbReference>
<dbReference type="AlphaFoldDB" id="A0A5J4NJC7"/>
<dbReference type="GO" id="GO:0019905">
    <property type="term" value="F:syntaxin binding"/>
    <property type="evidence" value="ECO:0007669"/>
    <property type="project" value="TreeGrafter"/>
</dbReference>
<dbReference type="SUPFAM" id="SSF58038">
    <property type="entry name" value="SNARE fusion complex"/>
    <property type="match status" value="2"/>
</dbReference>
<protein>
    <submittedName>
        <fullName evidence="4">Synaptosomal-associated protein 29</fullName>
    </submittedName>
</protein>
<keyword evidence="5" id="KW-1185">Reference proteome</keyword>
<name>A0A5J4NJC7_9TREM</name>
<dbReference type="PANTHER" id="PTHR19305">
    <property type="entry name" value="SYNAPTOSOMAL ASSOCIATED PROTEIN"/>
    <property type="match status" value="1"/>
</dbReference>
<dbReference type="EMBL" id="QNGE01002401">
    <property type="protein sequence ID" value="KAA3675645.1"/>
    <property type="molecule type" value="Genomic_DNA"/>
</dbReference>
<feature type="region of interest" description="Disordered" evidence="2">
    <location>
        <begin position="1"/>
        <end position="38"/>
    </location>
</feature>
<evidence type="ECO:0000259" key="3">
    <source>
        <dbReference type="PROSITE" id="PS50192"/>
    </source>
</evidence>
<dbReference type="GO" id="GO:0005886">
    <property type="term" value="C:plasma membrane"/>
    <property type="evidence" value="ECO:0007669"/>
    <property type="project" value="TreeGrafter"/>
</dbReference>
<dbReference type="GO" id="GO:0016082">
    <property type="term" value="P:synaptic vesicle priming"/>
    <property type="evidence" value="ECO:0007669"/>
    <property type="project" value="TreeGrafter"/>
</dbReference>
<sequence>MPGNPFDEDEPGAFGSVSSNSWNPDRSRVETRTPISQGSYSVQAQIFDSHTRTQASQQRALASIANSERIGIDTATELLEQGEKLARAEQRLDDISHLQKESQRHINVVSSVFGGIRNLFSRKQSAPSILPIESCKSQPRLTDHSSTLTSTVQTSSFRDRASAGENTFLQSNQPVGTASDFDRNLSLMSDGMSRLKGLAQGMNEELRVQNERLERMTPRVDSINDTMSKQNQQMNKLLGVKPK</sequence>
<organism evidence="4 5">
    <name type="scientific">Paragonimus westermani</name>
    <dbReference type="NCBI Taxonomy" id="34504"/>
    <lineage>
        <taxon>Eukaryota</taxon>
        <taxon>Metazoa</taxon>
        <taxon>Spiralia</taxon>
        <taxon>Lophotrochozoa</taxon>
        <taxon>Platyhelminthes</taxon>
        <taxon>Trematoda</taxon>
        <taxon>Digenea</taxon>
        <taxon>Plagiorchiida</taxon>
        <taxon>Troglotremata</taxon>
        <taxon>Troglotrematidae</taxon>
        <taxon>Paragonimus</taxon>
    </lineage>
</organism>
<proteinExistence type="inferred from homology"/>
<evidence type="ECO:0000256" key="1">
    <source>
        <dbReference type="ARBA" id="ARBA00009480"/>
    </source>
</evidence>
<dbReference type="Gene3D" id="1.20.5.110">
    <property type="match status" value="2"/>
</dbReference>
<comment type="caution">
    <text evidence="4">The sequence shown here is derived from an EMBL/GenBank/DDBJ whole genome shotgun (WGS) entry which is preliminary data.</text>
</comment>
<dbReference type="CDD" id="cd15856">
    <property type="entry name" value="SNARE_SNAP29C"/>
    <property type="match status" value="1"/>
</dbReference>
<gene>
    <name evidence="4" type="ORF">DEA37_0010004</name>
</gene>
<dbReference type="GO" id="GO:0031629">
    <property type="term" value="P:synaptic vesicle fusion to presynaptic active zone membrane"/>
    <property type="evidence" value="ECO:0007669"/>
    <property type="project" value="TreeGrafter"/>
</dbReference>
<evidence type="ECO:0000313" key="5">
    <source>
        <dbReference type="Proteomes" id="UP000324629"/>
    </source>
</evidence>
<dbReference type="PANTHER" id="PTHR19305:SF9">
    <property type="entry name" value="SYNAPTOSOMAL-ASSOCIATED PROTEIN 29"/>
    <property type="match status" value="1"/>
</dbReference>
<feature type="compositionally biased region" description="Acidic residues" evidence="2">
    <location>
        <begin position="1"/>
        <end position="11"/>
    </location>
</feature>
<dbReference type="PROSITE" id="PS50192">
    <property type="entry name" value="T_SNARE"/>
    <property type="match status" value="1"/>
</dbReference>
<feature type="domain" description="T-SNARE coiled-coil homology" evidence="3">
    <location>
        <begin position="175"/>
        <end position="237"/>
    </location>
</feature>
<evidence type="ECO:0000256" key="2">
    <source>
        <dbReference type="SAM" id="MobiDB-lite"/>
    </source>
</evidence>
<dbReference type="Proteomes" id="UP000324629">
    <property type="component" value="Unassembled WGS sequence"/>
</dbReference>